<dbReference type="RefSeq" id="WP_203193272.1">
    <property type="nucleotide sequence ID" value="NZ_CP063362.1"/>
</dbReference>
<sequence>MSTVIAFSTARRTPVRGQASGRRRAEAERPGGAEIVILPVVRIERHDADAPGSPRFGSAAIRPH</sequence>
<organism evidence="2 3">
    <name type="scientific">Xanthobacter dioxanivorans</name>
    <dbReference type="NCBI Taxonomy" id="2528964"/>
    <lineage>
        <taxon>Bacteria</taxon>
        <taxon>Pseudomonadati</taxon>
        <taxon>Pseudomonadota</taxon>
        <taxon>Alphaproteobacteria</taxon>
        <taxon>Hyphomicrobiales</taxon>
        <taxon>Xanthobacteraceae</taxon>
        <taxon>Xanthobacter</taxon>
    </lineage>
</organism>
<gene>
    <name evidence="2" type="ORF">EZH22_25980</name>
</gene>
<dbReference type="Proteomes" id="UP000596427">
    <property type="component" value="Chromosome"/>
</dbReference>
<evidence type="ECO:0000313" key="2">
    <source>
        <dbReference type="EMBL" id="QRG06362.1"/>
    </source>
</evidence>
<name>A0A974PMJ2_9HYPH</name>
<reference evidence="2 3" key="1">
    <citation type="submission" date="2020-10" db="EMBL/GenBank/DDBJ databases">
        <title>Degradation of 1,4-Dioxane by Xanthobacter sp. YN2, via a Novel Group-2 Soluble Di-Iron Monooxygenase.</title>
        <authorList>
            <person name="Ma F."/>
            <person name="Wang Y."/>
            <person name="Yang J."/>
            <person name="Guo H."/>
            <person name="Su D."/>
            <person name="Yu L."/>
        </authorList>
    </citation>
    <scope>NUCLEOTIDE SEQUENCE [LARGE SCALE GENOMIC DNA]</scope>
    <source>
        <strain evidence="2 3">YN2</strain>
    </source>
</reference>
<evidence type="ECO:0000313" key="3">
    <source>
        <dbReference type="Proteomes" id="UP000596427"/>
    </source>
</evidence>
<feature type="region of interest" description="Disordered" evidence="1">
    <location>
        <begin position="1"/>
        <end position="28"/>
    </location>
</feature>
<dbReference type="AlphaFoldDB" id="A0A974PMJ2"/>
<proteinExistence type="predicted"/>
<keyword evidence="3" id="KW-1185">Reference proteome</keyword>
<dbReference type="EMBL" id="CP063362">
    <property type="protein sequence ID" value="QRG06362.1"/>
    <property type="molecule type" value="Genomic_DNA"/>
</dbReference>
<accession>A0A974PMJ2</accession>
<protein>
    <submittedName>
        <fullName evidence="2">Uncharacterized protein</fullName>
    </submittedName>
</protein>
<dbReference type="KEGG" id="xdi:EZH22_25980"/>
<evidence type="ECO:0000256" key="1">
    <source>
        <dbReference type="SAM" id="MobiDB-lite"/>
    </source>
</evidence>